<dbReference type="InterPro" id="IPR017441">
    <property type="entry name" value="Protein_kinase_ATP_BS"/>
</dbReference>
<proteinExistence type="predicted"/>
<keyword evidence="10" id="KW-1185">Reference proteome</keyword>
<feature type="domain" description="Protein kinase" evidence="8">
    <location>
        <begin position="15"/>
        <end position="320"/>
    </location>
</feature>
<reference evidence="9 10" key="1">
    <citation type="journal article" date="2017" name="Mol. Biol. Evol.">
        <title>The 4-celled Tetrabaena socialis nuclear genome reveals the essential components for genetic control of cell number at the origin of multicellularity in the volvocine lineage.</title>
        <authorList>
            <person name="Featherston J."/>
            <person name="Arakaki Y."/>
            <person name="Hanschen E.R."/>
            <person name="Ferris P.J."/>
            <person name="Michod R.E."/>
            <person name="Olson B.J.S.C."/>
            <person name="Nozaki H."/>
            <person name="Durand P.M."/>
        </authorList>
    </citation>
    <scope>NUCLEOTIDE SEQUENCE [LARGE SCALE GENOMIC DNA]</scope>
    <source>
        <strain evidence="9 10">NIES-571</strain>
    </source>
</reference>
<dbReference type="PROSITE" id="PS00108">
    <property type="entry name" value="PROTEIN_KINASE_ST"/>
    <property type="match status" value="1"/>
</dbReference>
<sequence length="1290" mass="132033">MSVAVEVSTNLVQRLKIGKSIGQGAYATVHRAVLDGRPVALKVLLPHHTPTGREDCPVLMFTREGELLRRLDHSHMVKCHAVLELPPDFPGLPRGYVTSTWALALELLEEGSLSSLMHRQLLQPWKFLYDNAAALQWSTQVASALAYLHGCSPPVIHRDVKLENVILAKAPGTKELVVKMVDLGLHTRPLARERCTRQTLLRASMQASGGSYSRRSTMPESAFRADPGAVPAPSFASISQPAGRAPWATGASVRAGRLGAGAQEGGGANAPPASALFLALPEGSNAPYAVDVDNKNMHEPLKPLAWSPAVRLVQPASPWGSANGMLPAADAASSSASGACGGGGGATRPADIWRVSETGEEEAARSRLLPPVHPGGGCGGGEGDGGGGQQRASPSSDQVHGLCAAGEVDSEPLAAQLRCSESCGTASTPGGTLTGASTTVTASSYGSNAGAAAEREAEAAAEAAARWCGKPRNPGGLGPETGSARPTSLAFLPPLSAVDQAGTEPGASPVTLISGPAGNGGDRARPHQHSLYAGLSKLNPLAVAAAAGTAASAAHGTPLTALRGGSMRRLQAQSGAGWDTPTSAEGRPRSDIQFIVPADGGGEAVAAEMVYRLTGETGSAMSMAPEVRLAQPYNEKIDVYAFGIFLFELWSRSLLAVSHIGTKRPDRPLARERCTRQTLLRASMQAAGGSYSRRSTMPESAFRTNPGAVPAPSFASISQTAGRASWATGASIRAGRLGVGAQEGGGANAAPASALFLALPEGSNAPYAVDVNNKNMHEPLKPLAWSPAVRLVQPAYGTGGSGGGATRPADIWRLSETGEEEAARSRLLPPVHPGGGCGGGEGDGGGGQQRASPSSDQVHGLCAAGEVDSEPLAAQLRCSESCGTASTPGGTLTGASTTVTASSYGSNAGAAAEREAEAAAEAAARWCGKPRNPGGLGPETGSARPTSLAFLPPLSAVDQAGTEPGASPVTLISGPAGNGGDRARPHQHSLYAGLSKLNPLAVAAAAGTAASAAHGTPLTALRGGSMRRLQAQSGAGWDTPTSTEGRPRSARTPSATNFLLRQPFRPCGSDNGSGSHLRCSRGGGGSQLTGGVTYVRQASCLSRPATAQDIQFIVPADGGGEAVAAEMVYRLTGETGSAMSMAPEVRLAQPYNEKIDVYAFGIFLFELWSRSLLAVSHIGTKRPDMPKMLHQCDDWADLIAGGYRPQRANCTPEPVWCLIEDCWHADPLQRPSMQEALERLEQMAEEQAEEVIGLASGKGGKKLGGGAGAVTGGVGAEAAANAPCCGCVIS</sequence>
<feature type="region of interest" description="Disordered" evidence="7">
    <location>
        <begin position="817"/>
        <end position="860"/>
    </location>
</feature>
<dbReference type="GO" id="GO:0005524">
    <property type="term" value="F:ATP binding"/>
    <property type="evidence" value="ECO:0007669"/>
    <property type="project" value="UniProtKB-UniRule"/>
</dbReference>
<dbReference type="OrthoDB" id="550451at2759"/>
<keyword evidence="3 6" id="KW-0547">Nucleotide-binding</keyword>
<feature type="region of interest" description="Disordered" evidence="7">
    <location>
        <begin position="1027"/>
        <end position="1086"/>
    </location>
</feature>
<keyword evidence="1" id="KW-0723">Serine/threonine-protein kinase</keyword>
<dbReference type="InterPro" id="IPR000719">
    <property type="entry name" value="Prot_kinase_dom"/>
</dbReference>
<evidence type="ECO:0000256" key="2">
    <source>
        <dbReference type="ARBA" id="ARBA00022679"/>
    </source>
</evidence>
<evidence type="ECO:0000256" key="6">
    <source>
        <dbReference type="PROSITE-ProRule" id="PRU10141"/>
    </source>
</evidence>
<feature type="region of interest" description="Disordered" evidence="7">
    <location>
        <begin position="570"/>
        <end position="589"/>
    </location>
</feature>
<feature type="compositionally biased region" description="Gly residues" evidence="7">
    <location>
        <begin position="833"/>
        <end position="848"/>
    </location>
</feature>
<dbReference type="PROSITE" id="PS50011">
    <property type="entry name" value="PROTEIN_KINASE_DOM"/>
    <property type="match status" value="1"/>
</dbReference>
<dbReference type="PROSITE" id="PS00107">
    <property type="entry name" value="PROTEIN_KINASE_ATP"/>
    <property type="match status" value="1"/>
</dbReference>
<protein>
    <submittedName>
        <fullName evidence="9">Serine/threonine-protein kinase CTR1</fullName>
    </submittedName>
</protein>
<feature type="region of interest" description="Disordered" evidence="7">
    <location>
        <begin position="468"/>
        <end position="527"/>
    </location>
</feature>
<evidence type="ECO:0000256" key="7">
    <source>
        <dbReference type="SAM" id="MobiDB-lite"/>
    </source>
</evidence>
<dbReference type="PANTHER" id="PTHR44329:SF289">
    <property type="entry name" value="SERINE_THREONINE-PROTEIN KINASE VIK"/>
    <property type="match status" value="1"/>
</dbReference>
<keyword evidence="4 9" id="KW-0418">Kinase</keyword>
<keyword evidence="5 6" id="KW-0067">ATP-binding</keyword>
<feature type="region of interest" description="Disordered" evidence="7">
    <location>
        <begin position="358"/>
        <end position="401"/>
    </location>
</feature>
<evidence type="ECO:0000256" key="1">
    <source>
        <dbReference type="ARBA" id="ARBA00022527"/>
    </source>
</evidence>
<name>A0A2J8AH35_9CHLO</name>
<dbReference type="SUPFAM" id="SSF56112">
    <property type="entry name" value="Protein kinase-like (PK-like)"/>
    <property type="match status" value="2"/>
</dbReference>
<evidence type="ECO:0000259" key="8">
    <source>
        <dbReference type="PROSITE" id="PS50011"/>
    </source>
</evidence>
<feature type="region of interest" description="Disordered" evidence="7">
    <location>
        <begin position="685"/>
        <end position="706"/>
    </location>
</feature>
<keyword evidence="2" id="KW-0808">Transferase</keyword>
<dbReference type="Pfam" id="PF00069">
    <property type="entry name" value="Pkinase"/>
    <property type="match status" value="1"/>
</dbReference>
<dbReference type="GO" id="GO:0004674">
    <property type="term" value="F:protein serine/threonine kinase activity"/>
    <property type="evidence" value="ECO:0007669"/>
    <property type="project" value="UniProtKB-KW"/>
</dbReference>
<feature type="region of interest" description="Disordered" evidence="7">
    <location>
        <begin position="927"/>
        <end position="986"/>
    </location>
</feature>
<dbReference type="InterPro" id="IPR008271">
    <property type="entry name" value="Ser/Thr_kinase_AS"/>
</dbReference>
<accession>A0A2J8AH35</accession>
<gene>
    <name evidence="9" type="ORF">TSOC_001299</name>
</gene>
<evidence type="ECO:0000256" key="5">
    <source>
        <dbReference type="ARBA" id="ARBA00022840"/>
    </source>
</evidence>
<dbReference type="PANTHER" id="PTHR44329">
    <property type="entry name" value="SERINE/THREONINE-PROTEIN KINASE TNNI3K-RELATED"/>
    <property type="match status" value="1"/>
</dbReference>
<feature type="region of interest" description="Disordered" evidence="7">
    <location>
        <begin position="331"/>
        <end position="350"/>
    </location>
</feature>
<dbReference type="InterPro" id="IPR051681">
    <property type="entry name" value="Ser/Thr_Kinases-Pseudokinases"/>
</dbReference>
<dbReference type="SMART" id="SM00220">
    <property type="entry name" value="S_TKc"/>
    <property type="match status" value="1"/>
</dbReference>
<evidence type="ECO:0000256" key="3">
    <source>
        <dbReference type="ARBA" id="ARBA00022741"/>
    </source>
</evidence>
<dbReference type="InterPro" id="IPR001245">
    <property type="entry name" value="Ser-Thr/Tyr_kinase_cat_dom"/>
</dbReference>
<evidence type="ECO:0000256" key="4">
    <source>
        <dbReference type="ARBA" id="ARBA00022777"/>
    </source>
</evidence>
<evidence type="ECO:0000313" key="10">
    <source>
        <dbReference type="Proteomes" id="UP000236333"/>
    </source>
</evidence>
<comment type="caution">
    <text evidence="9">The sequence shown here is derived from an EMBL/GenBank/DDBJ whole genome shotgun (WGS) entry which is preliminary data.</text>
</comment>
<dbReference type="EMBL" id="PGGS01000021">
    <property type="protein sequence ID" value="PNH11806.1"/>
    <property type="molecule type" value="Genomic_DNA"/>
</dbReference>
<dbReference type="Gene3D" id="1.10.510.10">
    <property type="entry name" value="Transferase(Phosphotransferase) domain 1"/>
    <property type="match status" value="3"/>
</dbReference>
<dbReference type="Pfam" id="PF07714">
    <property type="entry name" value="PK_Tyr_Ser-Thr"/>
    <property type="match status" value="1"/>
</dbReference>
<evidence type="ECO:0000313" key="9">
    <source>
        <dbReference type="EMBL" id="PNH11806.1"/>
    </source>
</evidence>
<dbReference type="Proteomes" id="UP000236333">
    <property type="component" value="Unassembled WGS sequence"/>
</dbReference>
<organism evidence="9 10">
    <name type="scientific">Tetrabaena socialis</name>
    <dbReference type="NCBI Taxonomy" id="47790"/>
    <lineage>
        <taxon>Eukaryota</taxon>
        <taxon>Viridiplantae</taxon>
        <taxon>Chlorophyta</taxon>
        <taxon>core chlorophytes</taxon>
        <taxon>Chlorophyceae</taxon>
        <taxon>CS clade</taxon>
        <taxon>Chlamydomonadales</taxon>
        <taxon>Tetrabaenaceae</taxon>
        <taxon>Tetrabaena</taxon>
    </lineage>
</organism>
<feature type="compositionally biased region" description="Gly residues" evidence="7">
    <location>
        <begin position="374"/>
        <end position="389"/>
    </location>
</feature>
<dbReference type="InterPro" id="IPR011009">
    <property type="entry name" value="Kinase-like_dom_sf"/>
</dbReference>
<feature type="binding site" evidence="6">
    <location>
        <position position="42"/>
    </location>
    <ligand>
        <name>ATP</name>
        <dbReference type="ChEBI" id="CHEBI:30616"/>
    </ligand>
</feature>